<keyword evidence="1 5" id="KW-0732">Signal</keyword>
<dbReference type="GO" id="GO:0015036">
    <property type="term" value="F:disulfide oxidoreductase activity"/>
    <property type="evidence" value="ECO:0007669"/>
    <property type="project" value="UniProtKB-ARBA"/>
</dbReference>
<evidence type="ECO:0000256" key="2">
    <source>
        <dbReference type="ARBA" id="ARBA00023284"/>
    </source>
</evidence>
<dbReference type="Pfam" id="PF13462">
    <property type="entry name" value="Thioredoxin_4"/>
    <property type="match status" value="1"/>
</dbReference>
<dbReference type="GO" id="GO:0042597">
    <property type="term" value="C:periplasmic space"/>
    <property type="evidence" value="ECO:0007669"/>
    <property type="project" value="UniProtKB-SubCell"/>
</dbReference>
<dbReference type="RefSeq" id="WP_120176055.1">
    <property type="nucleotide sequence ID" value="NZ_AP018786.1"/>
</dbReference>
<dbReference type="PIRSF" id="PIRSF001488">
    <property type="entry name" value="Tdi_protein"/>
    <property type="match status" value="1"/>
</dbReference>
<dbReference type="AlphaFoldDB" id="A0A2Z6IB86"/>
<dbReference type="InterPro" id="IPR050824">
    <property type="entry name" value="Thiol_disulfide_DsbA"/>
</dbReference>
<dbReference type="InterPro" id="IPR023205">
    <property type="entry name" value="DsbA/DsbL"/>
</dbReference>
<keyword evidence="3" id="KW-0574">Periplasm</keyword>
<dbReference type="OrthoDB" id="9784896at2"/>
<evidence type="ECO:0000259" key="6">
    <source>
        <dbReference type="PROSITE" id="PS51352"/>
    </source>
</evidence>
<dbReference type="PROSITE" id="PS51352">
    <property type="entry name" value="THIOREDOXIN_2"/>
    <property type="match status" value="1"/>
</dbReference>
<dbReference type="PANTHER" id="PTHR35891:SF3">
    <property type="entry name" value="THIOL:DISULFIDE INTERCHANGE PROTEIN DSBL"/>
    <property type="match status" value="1"/>
</dbReference>
<evidence type="ECO:0000256" key="1">
    <source>
        <dbReference type="ARBA" id="ARBA00022729"/>
    </source>
</evidence>
<organism evidence="7 8">
    <name type="scientific">Sutterella megalosphaeroides</name>
    <dbReference type="NCBI Taxonomy" id="2494234"/>
    <lineage>
        <taxon>Bacteria</taxon>
        <taxon>Pseudomonadati</taxon>
        <taxon>Pseudomonadota</taxon>
        <taxon>Betaproteobacteria</taxon>
        <taxon>Burkholderiales</taxon>
        <taxon>Sutterellaceae</taxon>
        <taxon>Sutterella</taxon>
    </lineage>
</organism>
<evidence type="ECO:0000313" key="7">
    <source>
        <dbReference type="EMBL" id="BBF22378.1"/>
    </source>
</evidence>
<evidence type="ECO:0000256" key="3">
    <source>
        <dbReference type="PIRNR" id="PIRNR001488"/>
    </source>
</evidence>
<dbReference type="KEGG" id="sutt:SUTMEG_02690"/>
<dbReference type="SUPFAM" id="SSF52833">
    <property type="entry name" value="Thioredoxin-like"/>
    <property type="match status" value="1"/>
</dbReference>
<feature type="chain" id="PRO_5016325074" description="Thiol:disulfide interchange protein" evidence="5">
    <location>
        <begin position="23"/>
        <end position="214"/>
    </location>
</feature>
<keyword evidence="8" id="KW-1185">Reference proteome</keyword>
<dbReference type="PROSITE" id="PS00194">
    <property type="entry name" value="THIOREDOXIN_1"/>
    <property type="match status" value="1"/>
</dbReference>
<accession>A0A2Z6IB86</accession>
<dbReference type="EMBL" id="AP018786">
    <property type="protein sequence ID" value="BBF22378.1"/>
    <property type="molecule type" value="Genomic_DNA"/>
</dbReference>
<evidence type="ECO:0000313" key="8">
    <source>
        <dbReference type="Proteomes" id="UP000271003"/>
    </source>
</evidence>
<dbReference type="Gene3D" id="3.40.30.10">
    <property type="entry name" value="Glutaredoxin"/>
    <property type="match status" value="1"/>
</dbReference>
<feature type="domain" description="Thioredoxin" evidence="6">
    <location>
        <begin position="12"/>
        <end position="147"/>
    </location>
</feature>
<keyword evidence="3" id="KW-1015">Disulfide bond</keyword>
<evidence type="ECO:0000256" key="5">
    <source>
        <dbReference type="SAM" id="SignalP"/>
    </source>
</evidence>
<proteinExistence type="inferred from homology"/>
<dbReference type="InterPro" id="IPR013766">
    <property type="entry name" value="Thioredoxin_domain"/>
</dbReference>
<evidence type="ECO:0000256" key="4">
    <source>
        <dbReference type="PIRSR" id="PIRSR001488-1"/>
    </source>
</evidence>
<comment type="subcellular location">
    <subcellularLocation>
        <location evidence="3">Periplasm</location>
    </subcellularLocation>
</comment>
<sequence length="214" mass="24144">MIQRRDLLIAAALAPVAGHSFAAPSYTAGKEYLVVNPPAPSSRDTIEVIEFFAYTCPHCLKFEPTINAWKKNLPADVTFRVCPVAWQPKFLPFTQTYYALEALGLLDKLHTKFFESVIYQERTYNFENPAADIAEFMADNGVDAKKWEQTMRSFGVQNKARIATQTWQTYQIDSTPMVGVAGLYTTGAHLVGTREQTPAAIDFLIEEVRRQRRG</sequence>
<dbReference type="Proteomes" id="UP000271003">
    <property type="component" value="Chromosome"/>
</dbReference>
<gene>
    <name evidence="7" type="primary">dsbA_1</name>
    <name evidence="7" type="ORF">SUTMEG_02690</name>
</gene>
<feature type="disulfide bond" description="Redox-active" evidence="4">
    <location>
        <begin position="56"/>
        <end position="59"/>
    </location>
</feature>
<protein>
    <recommendedName>
        <fullName evidence="3">Thiol:disulfide interchange protein</fullName>
    </recommendedName>
</protein>
<dbReference type="CDD" id="cd03019">
    <property type="entry name" value="DsbA_DsbA"/>
    <property type="match status" value="1"/>
</dbReference>
<keyword evidence="2" id="KW-0676">Redox-active center</keyword>
<dbReference type="InterPro" id="IPR017937">
    <property type="entry name" value="Thioredoxin_CS"/>
</dbReference>
<dbReference type="InterPro" id="IPR036249">
    <property type="entry name" value="Thioredoxin-like_sf"/>
</dbReference>
<comment type="similarity">
    <text evidence="3">Belongs to the thioredoxin family.</text>
</comment>
<dbReference type="InterPro" id="IPR012336">
    <property type="entry name" value="Thioredoxin-like_fold"/>
</dbReference>
<name>A0A2Z6IB86_9BURK</name>
<feature type="signal peptide" evidence="5">
    <location>
        <begin position="1"/>
        <end position="22"/>
    </location>
</feature>
<reference evidence="7 8" key="1">
    <citation type="journal article" date="2018" name="Int. J. Syst. Evol. Microbiol.">
        <title>Mesosutterella multiformis gen. nov., sp. nov., a member of the family Sutterellaceae and Sutterella megalosphaeroides sp. nov., isolated from human faeces.</title>
        <authorList>
            <person name="Sakamoto M."/>
            <person name="Ikeyama N."/>
            <person name="Kunihiro T."/>
            <person name="Iino T."/>
            <person name="Yuki M."/>
            <person name="Ohkuma M."/>
        </authorList>
    </citation>
    <scope>NUCLEOTIDE SEQUENCE [LARGE SCALE GENOMIC DNA]</scope>
    <source>
        <strain evidence="7 8">6FBBBH3</strain>
    </source>
</reference>
<dbReference type="PANTHER" id="PTHR35891">
    <property type="entry name" value="THIOL:DISULFIDE INTERCHANGE PROTEIN DSBA"/>
    <property type="match status" value="1"/>
</dbReference>